<name>A0A0C2X560_AMAMK</name>
<evidence type="ECO:0000313" key="2">
    <source>
        <dbReference type="EMBL" id="KIL64406.1"/>
    </source>
</evidence>
<evidence type="ECO:0000256" key="1">
    <source>
        <dbReference type="SAM" id="MobiDB-lite"/>
    </source>
</evidence>
<dbReference type="AlphaFoldDB" id="A0A0C2X560"/>
<proteinExistence type="predicted"/>
<dbReference type="EMBL" id="KN818249">
    <property type="protein sequence ID" value="KIL64406.1"/>
    <property type="molecule type" value="Genomic_DNA"/>
</dbReference>
<feature type="region of interest" description="Disordered" evidence="1">
    <location>
        <begin position="1"/>
        <end position="120"/>
    </location>
</feature>
<gene>
    <name evidence="2" type="ORF">M378DRAFT_106049</name>
</gene>
<sequence length="318" mass="35974">MTDQTVRPKRTKLRSGDELTSHRTTTDNANLTRVATLPSDDGPTPATTTSTRSVAAPNYSDNDLGSPSELASQRSTSSIARKRSRAVLSDNEDTLPPPPDPSIGSNLWPRNRSNEKTPVIDLDQVDEARFLKDIPDTEKPRYEDRIRDITTFFTAPLQTEAGKKYRNCNECTKKQKKPVSFVNEVTTLRRHMEAAHKGTYLKWAEDHSFISMLPKDAKRRRIGANADRQTRLDSHLCERETKEHVVPYSDALFREAAIRWLIETDQPLDALNHPAFQKMVHLASQATNGVKLPSRKQTRKMIIDLAEELDSETEEKLG</sequence>
<dbReference type="Proteomes" id="UP000054549">
    <property type="component" value="Unassembled WGS sequence"/>
</dbReference>
<dbReference type="InParanoid" id="A0A0C2X560"/>
<evidence type="ECO:0000313" key="3">
    <source>
        <dbReference type="Proteomes" id="UP000054549"/>
    </source>
</evidence>
<dbReference type="OrthoDB" id="3256444at2759"/>
<dbReference type="HOGENOM" id="CLU_075840_0_0_1"/>
<organism evidence="2 3">
    <name type="scientific">Amanita muscaria (strain Koide BX008)</name>
    <dbReference type="NCBI Taxonomy" id="946122"/>
    <lineage>
        <taxon>Eukaryota</taxon>
        <taxon>Fungi</taxon>
        <taxon>Dikarya</taxon>
        <taxon>Basidiomycota</taxon>
        <taxon>Agaricomycotina</taxon>
        <taxon>Agaricomycetes</taxon>
        <taxon>Agaricomycetidae</taxon>
        <taxon>Agaricales</taxon>
        <taxon>Pluteineae</taxon>
        <taxon>Amanitaceae</taxon>
        <taxon>Amanita</taxon>
    </lineage>
</organism>
<accession>A0A0C2X560</accession>
<feature type="compositionally biased region" description="Basic and acidic residues" evidence="1">
    <location>
        <begin position="14"/>
        <end position="25"/>
    </location>
</feature>
<feature type="compositionally biased region" description="Polar residues" evidence="1">
    <location>
        <begin position="45"/>
        <end position="79"/>
    </location>
</feature>
<reference evidence="2 3" key="1">
    <citation type="submission" date="2014-04" db="EMBL/GenBank/DDBJ databases">
        <title>Evolutionary Origins and Diversification of the Mycorrhizal Mutualists.</title>
        <authorList>
            <consortium name="DOE Joint Genome Institute"/>
            <consortium name="Mycorrhizal Genomics Consortium"/>
            <person name="Kohler A."/>
            <person name="Kuo A."/>
            <person name="Nagy L.G."/>
            <person name="Floudas D."/>
            <person name="Copeland A."/>
            <person name="Barry K.W."/>
            <person name="Cichocki N."/>
            <person name="Veneault-Fourrey C."/>
            <person name="LaButti K."/>
            <person name="Lindquist E.A."/>
            <person name="Lipzen A."/>
            <person name="Lundell T."/>
            <person name="Morin E."/>
            <person name="Murat C."/>
            <person name="Riley R."/>
            <person name="Ohm R."/>
            <person name="Sun H."/>
            <person name="Tunlid A."/>
            <person name="Henrissat B."/>
            <person name="Grigoriev I.V."/>
            <person name="Hibbett D.S."/>
            <person name="Martin F."/>
        </authorList>
    </citation>
    <scope>NUCLEOTIDE SEQUENCE [LARGE SCALE GENOMIC DNA]</scope>
    <source>
        <strain evidence="2 3">Koide BX008</strain>
    </source>
</reference>
<protein>
    <submittedName>
        <fullName evidence="2">Uncharacterized protein</fullName>
    </submittedName>
</protein>
<keyword evidence="3" id="KW-1185">Reference proteome</keyword>